<keyword evidence="9 12" id="KW-0501">Molybdenum cofactor biosynthesis</keyword>
<keyword evidence="8 12" id="KW-0342">GTP-binding</keyword>
<feature type="binding site" evidence="12">
    <location>
        <position position="77"/>
    </location>
    <ligand>
        <name>GTP</name>
        <dbReference type="ChEBI" id="CHEBI:37565"/>
    </ligand>
</feature>
<proteinExistence type="inferred from homology"/>
<dbReference type="AlphaFoldDB" id="A0A3M8RMN8"/>
<feature type="binding site" evidence="12">
    <location>
        <position position="131"/>
    </location>
    <ligand>
        <name>S-adenosyl-L-methionine</name>
        <dbReference type="ChEBI" id="CHEBI:59789"/>
    </ligand>
</feature>
<dbReference type="HAMAP" id="MF_01225_B">
    <property type="entry name" value="MoaA_B"/>
    <property type="match status" value="1"/>
</dbReference>
<feature type="binding site" evidence="12">
    <location>
        <position position="267"/>
    </location>
    <ligand>
        <name>[4Fe-4S] cluster</name>
        <dbReference type="ChEBI" id="CHEBI:49883"/>
        <label>2</label>
        <note>4Fe-4S-substrate</note>
    </ligand>
</feature>
<dbReference type="OrthoDB" id="9763993at2"/>
<dbReference type="SFLD" id="SFLDG01067">
    <property type="entry name" value="SPASM/twitch_domain_containing"/>
    <property type="match status" value="1"/>
</dbReference>
<evidence type="ECO:0000256" key="5">
    <source>
        <dbReference type="ARBA" id="ARBA00022741"/>
    </source>
</evidence>
<keyword evidence="6 12" id="KW-0408">Iron</keyword>
<dbReference type="PROSITE" id="PS51918">
    <property type="entry name" value="RADICAL_SAM"/>
    <property type="match status" value="1"/>
</dbReference>
<comment type="similarity">
    <text evidence="12">Belongs to the radical SAM superfamily. MoaA family.</text>
</comment>
<name>A0A3M8RMN8_9PROT</name>
<dbReference type="PANTHER" id="PTHR22960:SF0">
    <property type="entry name" value="MOLYBDENUM COFACTOR BIOSYNTHESIS PROTEIN 1"/>
    <property type="match status" value="1"/>
</dbReference>
<comment type="catalytic activity">
    <reaction evidence="11 12">
        <text>GTP + AH2 + S-adenosyl-L-methionine = (8S)-3',8-cyclo-7,8-dihydroguanosine 5'-triphosphate + 5'-deoxyadenosine + L-methionine + A + H(+)</text>
        <dbReference type="Rhea" id="RHEA:49576"/>
        <dbReference type="ChEBI" id="CHEBI:13193"/>
        <dbReference type="ChEBI" id="CHEBI:15378"/>
        <dbReference type="ChEBI" id="CHEBI:17319"/>
        <dbReference type="ChEBI" id="CHEBI:17499"/>
        <dbReference type="ChEBI" id="CHEBI:37565"/>
        <dbReference type="ChEBI" id="CHEBI:57844"/>
        <dbReference type="ChEBI" id="CHEBI:59789"/>
        <dbReference type="ChEBI" id="CHEBI:131766"/>
        <dbReference type="EC" id="4.1.99.22"/>
    </reaction>
</comment>
<dbReference type="GO" id="GO:0046872">
    <property type="term" value="F:metal ion binding"/>
    <property type="evidence" value="ECO:0007669"/>
    <property type="project" value="UniProtKB-KW"/>
</dbReference>
<dbReference type="EC" id="4.1.99.22" evidence="1 12"/>
<dbReference type="InterPro" id="IPR058240">
    <property type="entry name" value="rSAM_sf"/>
</dbReference>
<dbReference type="GO" id="GO:0006777">
    <property type="term" value="P:Mo-molybdopterin cofactor biosynthetic process"/>
    <property type="evidence" value="ECO:0007669"/>
    <property type="project" value="UniProtKB-UniRule"/>
</dbReference>
<dbReference type="SFLD" id="SFLDG01386">
    <property type="entry name" value="main_SPASM_domain-containing"/>
    <property type="match status" value="1"/>
</dbReference>
<protein>
    <recommendedName>
        <fullName evidence="1 12">GTP 3',8-cyclase</fullName>
        <ecNumber evidence="1 12">4.1.99.22</ecNumber>
    </recommendedName>
    <alternativeName>
        <fullName evidence="12">Molybdenum cofactor biosynthesis protein A</fullName>
    </alternativeName>
</protein>
<dbReference type="SMART" id="SM00729">
    <property type="entry name" value="Elp3"/>
    <property type="match status" value="1"/>
</dbReference>
<evidence type="ECO:0000313" key="14">
    <source>
        <dbReference type="EMBL" id="RNF67890.1"/>
    </source>
</evidence>
<dbReference type="SFLD" id="SFLDG01383">
    <property type="entry name" value="cyclic_pyranopterin_phosphate"/>
    <property type="match status" value="1"/>
</dbReference>
<organism evidence="14">
    <name type="scientific">Acidithiobacillus sulfuriphilus</name>
    <dbReference type="NCBI Taxonomy" id="1867749"/>
    <lineage>
        <taxon>Bacteria</taxon>
        <taxon>Pseudomonadati</taxon>
        <taxon>Pseudomonadota</taxon>
        <taxon>Acidithiobacillia</taxon>
        <taxon>Acidithiobacillales</taxon>
        <taxon>Acidithiobacillaceae</taxon>
        <taxon>Acidithiobacillus</taxon>
    </lineage>
</organism>
<evidence type="ECO:0000256" key="3">
    <source>
        <dbReference type="ARBA" id="ARBA00022691"/>
    </source>
</evidence>
<comment type="pathway">
    <text evidence="12">Cofactor biosynthesis; molybdopterin biosynthesis.</text>
</comment>
<dbReference type="InterPro" id="IPR013483">
    <property type="entry name" value="MoaA"/>
</dbReference>
<evidence type="ECO:0000256" key="11">
    <source>
        <dbReference type="ARBA" id="ARBA00048697"/>
    </source>
</evidence>
<evidence type="ECO:0000256" key="12">
    <source>
        <dbReference type="HAMAP-Rule" id="MF_01225"/>
    </source>
</evidence>
<dbReference type="InterPro" id="IPR040064">
    <property type="entry name" value="MoaA-like"/>
</dbReference>
<feature type="binding site" evidence="12">
    <location>
        <position position="202"/>
    </location>
    <ligand>
        <name>S-adenosyl-L-methionine</name>
        <dbReference type="ChEBI" id="CHEBI:59789"/>
    </ligand>
</feature>
<accession>A0A3M8RMN8</accession>
<dbReference type="PANTHER" id="PTHR22960">
    <property type="entry name" value="MOLYBDOPTERIN COFACTOR SYNTHESIS PROTEIN A"/>
    <property type="match status" value="1"/>
</dbReference>
<keyword evidence="5 12" id="KW-0547">Nucleotide-binding</keyword>
<dbReference type="GO" id="GO:0051539">
    <property type="term" value="F:4 iron, 4 sulfur cluster binding"/>
    <property type="evidence" value="ECO:0007669"/>
    <property type="project" value="UniProtKB-UniRule"/>
</dbReference>
<dbReference type="UniPathway" id="UPA00344"/>
<feature type="binding site" evidence="12">
    <location>
        <begin position="272"/>
        <end position="274"/>
    </location>
    <ligand>
        <name>GTP</name>
        <dbReference type="ChEBI" id="CHEBI:37565"/>
    </ligand>
</feature>
<dbReference type="InterPro" id="IPR050105">
    <property type="entry name" value="MoCo_biosynth_MoaA/MoaC"/>
</dbReference>
<dbReference type="CDD" id="cd21117">
    <property type="entry name" value="Twitch_MoaA"/>
    <property type="match status" value="1"/>
</dbReference>
<feature type="binding site" evidence="12">
    <location>
        <position position="40"/>
    </location>
    <ligand>
        <name>S-adenosyl-L-methionine</name>
        <dbReference type="ChEBI" id="CHEBI:59789"/>
    </ligand>
</feature>
<dbReference type="InterPro" id="IPR006638">
    <property type="entry name" value="Elp3/MiaA/NifB-like_rSAM"/>
</dbReference>
<feature type="binding site" evidence="12">
    <location>
        <position position="27"/>
    </location>
    <ligand>
        <name>GTP</name>
        <dbReference type="ChEBI" id="CHEBI:37565"/>
    </ligand>
</feature>
<keyword evidence="2 12" id="KW-0004">4Fe-4S</keyword>
<dbReference type="GO" id="GO:0061798">
    <property type="term" value="F:GTP 3',8'-cyclase activity"/>
    <property type="evidence" value="ECO:0007669"/>
    <property type="project" value="UniProtKB-UniRule"/>
</dbReference>
<feature type="binding site" evidence="12">
    <location>
        <position position="270"/>
    </location>
    <ligand>
        <name>[4Fe-4S] cluster</name>
        <dbReference type="ChEBI" id="CHEBI:49883"/>
        <label>2</label>
        <note>4Fe-4S-substrate</note>
    </ligand>
</feature>
<keyword evidence="10 12" id="KW-0456">Lyase</keyword>
<feature type="binding site" evidence="12">
    <location>
        <position position="41"/>
    </location>
    <ligand>
        <name>[4Fe-4S] cluster</name>
        <dbReference type="ChEBI" id="CHEBI:49883"/>
        <label>1</label>
        <note>4Fe-4S-S-AdoMet</note>
    </ligand>
</feature>
<feature type="domain" description="Radical SAM core" evidence="13">
    <location>
        <begin position="18"/>
        <end position="244"/>
    </location>
</feature>
<keyword evidence="3 12" id="KW-0949">S-adenosyl-L-methionine</keyword>
<evidence type="ECO:0000256" key="8">
    <source>
        <dbReference type="ARBA" id="ARBA00023134"/>
    </source>
</evidence>
<dbReference type="Pfam" id="PF04055">
    <property type="entry name" value="Radical_SAM"/>
    <property type="match status" value="1"/>
</dbReference>
<reference evidence="14" key="1">
    <citation type="submission" date="2018-10" db="EMBL/GenBank/DDBJ databases">
        <title>Acidithiobacillus sulfuriphilus sp. nov.: an extremely acidophilic sulfur-oxidizing chemolithotroph isolated from a neutral pH environment.</title>
        <authorList>
            <person name="Falagan C."/>
            <person name="Moya-Beltran A."/>
            <person name="Quatrini R."/>
            <person name="Johnson D.B."/>
        </authorList>
    </citation>
    <scope>NUCLEOTIDE SEQUENCE [LARGE SCALE GENOMIC DNA]</scope>
    <source>
        <strain evidence="14">CJ-2</strain>
    </source>
</reference>
<dbReference type="EMBL" id="RIZI01000129">
    <property type="protein sequence ID" value="RNF67890.1"/>
    <property type="molecule type" value="Genomic_DNA"/>
</dbReference>
<feature type="binding site" evidence="12">
    <location>
        <position position="168"/>
    </location>
    <ligand>
        <name>GTP</name>
        <dbReference type="ChEBI" id="CHEBI:37565"/>
    </ligand>
</feature>
<evidence type="ECO:0000256" key="10">
    <source>
        <dbReference type="ARBA" id="ARBA00023239"/>
    </source>
</evidence>
<dbReference type="InterPro" id="IPR000385">
    <property type="entry name" value="MoaA_NifB_PqqE_Fe-S-bd_CS"/>
</dbReference>
<keyword evidence="4 12" id="KW-0479">Metal-binding</keyword>
<dbReference type="GO" id="GO:1904047">
    <property type="term" value="F:S-adenosyl-L-methionine binding"/>
    <property type="evidence" value="ECO:0007669"/>
    <property type="project" value="UniProtKB-UniRule"/>
</dbReference>
<dbReference type="GO" id="GO:0005525">
    <property type="term" value="F:GTP binding"/>
    <property type="evidence" value="ECO:0007669"/>
    <property type="project" value="UniProtKB-UniRule"/>
</dbReference>
<gene>
    <name evidence="12 14" type="primary">moaA</name>
    <name evidence="14" type="ORF">EC580_03690</name>
</gene>
<comment type="function">
    <text evidence="12">Catalyzes the cyclization of GTP to (8S)-3',8-cyclo-7,8-dihydroguanosine 5'-triphosphate.</text>
</comment>
<sequence>MLLPAISAMDKEADLIDQFGRHISYLRVSVTEHCNFRCEYCSPEEGTPYFDRDDHLRVEEYDRLIGLFAHLGMRHIRFTGGEPLIYPHLLSLIESAKRHGVGKISVSTNGLLLGRLAPRLVAAGVNNLNISMDSLHADTFAVITRGGDLGRVQQGIEEAVKAGIPRIKINVVLLRQRNGAELPALVAYAIGKGVDIRFIETMPLGVAGSEAQDGQYLSAEEARRLIAERYPLEPAEAQADHGPARLFRVPGTQTHVGFITPISDNFCATCNRVRLTAGGRLVYCLGQEAGIDLLPLLRGGQGDEHIAEALRRGVWQDKPLKHFFVSDPGRSARIFMMRLGG</sequence>
<dbReference type="Pfam" id="PF06463">
    <property type="entry name" value="Mob_synth_C"/>
    <property type="match status" value="1"/>
</dbReference>
<evidence type="ECO:0000256" key="2">
    <source>
        <dbReference type="ARBA" id="ARBA00022485"/>
    </source>
</evidence>
<feature type="binding site" evidence="12">
    <location>
        <position position="38"/>
    </location>
    <ligand>
        <name>[4Fe-4S] cluster</name>
        <dbReference type="ChEBI" id="CHEBI:49883"/>
        <label>1</label>
        <note>4Fe-4S-S-AdoMet</note>
    </ligand>
</feature>
<feature type="binding site" evidence="12">
    <location>
        <position position="107"/>
    </location>
    <ligand>
        <name>GTP</name>
        <dbReference type="ChEBI" id="CHEBI:37565"/>
    </ligand>
</feature>
<evidence type="ECO:0000256" key="4">
    <source>
        <dbReference type="ARBA" id="ARBA00022723"/>
    </source>
</evidence>
<comment type="caution">
    <text evidence="14">The sequence shown here is derived from an EMBL/GenBank/DDBJ whole genome shotgun (WGS) entry which is preliminary data.</text>
</comment>
<comment type="subunit">
    <text evidence="12">Monomer and homodimer.</text>
</comment>
<evidence type="ECO:0000259" key="13">
    <source>
        <dbReference type="PROSITE" id="PS51918"/>
    </source>
</evidence>
<feature type="binding site" evidence="12">
    <location>
        <position position="34"/>
    </location>
    <ligand>
        <name>[4Fe-4S] cluster</name>
        <dbReference type="ChEBI" id="CHEBI:49883"/>
        <label>1</label>
        <note>4Fe-4S-S-AdoMet</note>
    </ligand>
</feature>
<evidence type="ECO:0000256" key="1">
    <source>
        <dbReference type="ARBA" id="ARBA00012167"/>
    </source>
</evidence>
<dbReference type="RefSeq" id="WP_123102294.1">
    <property type="nucleotide sequence ID" value="NZ_CP127527.1"/>
</dbReference>
<dbReference type="InterPro" id="IPR010505">
    <property type="entry name" value="MoaA_twitch"/>
</dbReference>
<dbReference type="InterPro" id="IPR007197">
    <property type="entry name" value="rSAM"/>
</dbReference>
<evidence type="ECO:0000256" key="7">
    <source>
        <dbReference type="ARBA" id="ARBA00023014"/>
    </source>
</evidence>
<dbReference type="SFLD" id="SFLDS00029">
    <property type="entry name" value="Radical_SAM"/>
    <property type="match status" value="1"/>
</dbReference>
<dbReference type="NCBIfam" id="TIGR02666">
    <property type="entry name" value="moaA"/>
    <property type="match status" value="1"/>
</dbReference>
<evidence type="ECO:0000256" key="9">
    <source>
        <dbReference type="ARBA" id="ARBA00023150"/>
    </source>
</evidence>
<comment type="cofactor">
    <cofactor evidence="12">
        <name>[4Fe-4S] cluster</name>
        <dbReference type="ChEBI" id="CHEBI:49883"/>
    </cofactor>
    <text evidence="12">Binds 2 [4Fe-4S] clusters. Binds 1 [4Fe-4S] cluster coordinated with 3 cysteines and an exchangeable S-adenosyl-L-methionine and 1 [4Fe-4S] cluster coordinated with 3 cysteines and the GTP-derived substrate.</text>
</comment>
<feature type="binding site" evidence="12">
    <location>
        <position position="81"/>
    </location>
    <ligand>
        <name>S-adenosyl-L-methionine</name>
        <dbReference type="ChEBI" id="CHEBI:59789"/>
    </ligand>
</feature>
<dbReference type="Gene3D" id="3.20.20.70">
    <property type="entry name" value="Aldolase class I"/>
    <property type="match status" value="1"/>
</dbReference>
<dbReference type="CDD" id="cd01335">
    <property type="entry name" value="Radical_SAM"/>
    <property type="match status" value="1"/>
</dbReference>
<dbReference type="GO" id="GO:0061799">
    <property type="term" value="F:cyclic pyranopterin monophosphate synthase activity"/>
    <property type="evidence" value="ECO:0007669"/>
    <property type="project" value="TreeGrafter"/>
</dbReference>
<dbReference type="PROSITE" id="PS01305">
    <property type="entry name" value="MOAA_NIFB_PQQE"/>
    <property type="match status" value="1"/>
</dbReference>
<keyword evidence="7 12" id="KW-0411">Iron-sulfur</keyword>
<evidence type="ECO:0000256" key="6">
    <source>
        <dbReference type="ARBA" id="ARBA00023004"/>
    </source>
</evidence>
<dbReference type="InterPro" id="IPR013785">
    <property type="entry name" value="Aldolase_TIM"/>
</dbReference>
<dbReference type="SUPFAM" id="SSF102114">
    <property type="entry name" value="Radical SAM enzymes"/>
    <property type="match status" value="1"/>
</dbReference>
<feature type="binding site" evidence="12">
    <location>
        <position position="284"/>
    </location>
    <ligand>
        <name>[4Fe-4S] cluster</name>
        <dbReference type="ChEBI" id="CHEBI:49883"/>
        <label>2</label>
        <note>4Fe-4S-substrate</note>
    </ligand>
</feature>